<gene>
    <name evidence="2" type="ORF">HGO97_012410</name>
</gene>
<comment type="caution">
    <text evidence="2">The sequence shown here is derived from an EMBL/GenBank/DDBJ whole genome shotgun (WGS) entry which is preliminary data.</text>
</comment>
<name>A0ABS6D594_9FIRM</name>
<proteinExistence type="inferred from homology"/>
<dbReference type="EMBL" id="JABACJ020000011">
    <property type="protein sequence ID" value="MBU3876606.1"/>
    <property type="molecule type" value="Genomic_DNA"/>
</dbReference>
<comment type="similarity">
    <text evidence="1">Belongs to the WXG100 family.</text>
</comment>
<dbReference type="Proteomes" id="UP000723714">
    <property type="component" value="Unassembled WGS sequence"/>
</dbReference>
<dbReference type="NCBIfam" id="TIGR03930">
    <property type="entry name" value="WXG100_ESAT6"/>
    <property type="match status" value="1"/>
</dbReference>
<protein>
    <recommendedName>
        <fullName evidence="1">ESAT-6-like protein</fullName>
    </recommendedName>
</protein>
<sequence length="104" mass="11281">MEGIIKVSPQLLTNTASEFSSQGAAVNSLTGEMMNLITGMSATWEGEAATAYINKFKGLEDDIQRMVRMIQEHSSDLEEMAQVYAQSDTANTEDANSLSSDVII</sequence>
<dbReference type="RefSeq" id="WP_216242094.1">
    <property type="nucleotide sequence ID" value="NZ_JABACJ020000011.1"/>
</dbReference>
<reference evidence="2 3" key="1">
    <citation type="submission" date="2021-06" db="EMBL/GenBank/DDBJ databases">
        <title>Faecalicatena sp. nov. isolated from porcine feces.</title>
        <authorList>
            <person name="Oh B.S."/>
            <person name="Lee J.H."/>
        </authorList>
    </citation>
    <scope>NUCLEOTIDE SEQUENCE [LARGE SCALE GENOMIC DNA]</scope>
    <source>
        <strain evidence="2 3">AGMB00832</strain>
    </source>
</reference>
<dbReference type="Pfam" id="PF06013">
    <property type="entry name" value="WXG100"/>
    <property type="match status" value="1"/>
</dbReference>
<dbReference type="InterPro" id="IPR010310">
    <property type="entry name" value="T7SS_ESAT-6-like"/>
</dbReference>
<keyword evidence="3" id="KW-1185">Reference proteome</keyword>
<accession>A0ABS6D594</accession>
<evidence type="ECO:0000256" key="1">
    <source>
        <dbReference type="RuleBase" id="RU362001"/>
    </source>
</evidence>
<organism evidence="2 3">
    <name type="scientific">Faecalicatena faecalis</name>
    <dbReference type="NCBI Taxonomy" id="2726362"/>
    <lineage>
        <taxon>Bacteria</taxon>
        <taxon>Bacillati</taxon>
        <taxon>Bacillota</taxon>
        <taxon>Clostridia</taxon>
        <taxon>Lachnospirales</taxon>
        <taxon>Lachnospiraceae</taxon>
        <taxon>Faecalicatena</taxon>
    </lineage>
</organism>
<evidence type="ECO:0000313" key="2">
    <source>
        <dbReference type="EMBL" id="MBU3876606.1"/>
    </source>
</evidence>
<evidence type="ECO:0000313" key="3">
    <source>
        <dbReference type="Proteomes" id="UP000723714"/>
    </source>
</evidence>